<keyword evidence="1" id="KW-1133">Transmembrane helix</keyword>
<proteinExistence type="predicted"/>
<dbReference type="Proteomes" id="UP000315827">
    <property type="component" value="Unassembled WGS sequence"/>
</dbReference>
<dbReference type="Pfam" id="PF04773">
    <property type="entry name" value="FecR"/>
    <property type="match status" value="1"/>
</dbReference>
<reference evidence="4 5" key="1">
    <citation type="submission" date="2019-07" db="EMBL/GenBank/DDBJ databases">
        <title>Genome sequencing of Parabacteroides distasonis iSURF_7.</title>
        <authorList>
            <person name="Degefu H.N."/>
            <person name="Ruoff K.L."/>
            <person name="Price C.E."/>
            <person name="Valls R.A."/>
            <person name="O'Toole G.A."/>
        </authorList>
    </citation>
    <scope>NUCLEOTIDE SEQUENCE [LARGE SCALE GENOMIC DNA]</scope>
    <source>
        <strain evidence="4 5">CFPLTA003_1B</strain>
    </source>
</reference>
<organism evidence="4 5">
    <name type="scientific">Parabacteroides distasonis</name>
    <dbReference type="NCBI Taxonomy" id="823"/>
    <lineage>
        <taxon>Bacteria</taxon>
        <taxon>Pseudomonadati</taxon>
        <taxon>Bacteroidota</taxon>
        <taxon>Bacteroidia</taxon>
        <taxon>Bacteroidales</taxon>
        <taxon>Tannerellaceae</taxon>
        <taxon>Parabacteroides</taxon>
    </lineage>
</organism>
<dbReference type="Pfam" id="PF16344">
    <property type="entry name" value="FecR_C"/>
    <property type="match status" value="1"/>
</dbReference>
<evidence type="ECO:0000313" key="5">
    <source>
        <dbReference type="Proteomes" id="UP000315827"/>
    </source>
</evidence>
<feature type="domain" description="FecR protein" evidence="2">
    <location>
        <begin position="102"/>
        <end position="195"/>
    </location>
</feature>
<evidence type="ECO:0000256" key="1">
    <source>
        <dbReference type="SAM" id="Phobius"/>
    </source>
</evidence>
<sequence length="312" mass="35512">MIVDNQKNQEKEIKLILQLLNAIKAKHTLSVQEAEEGKEAVFKRVEEKLGRRYNLTATRRTRLFRYWPVAASIAILILSSVIVSIGIINSRQVLTAQAPIVVEVPEGAITHLTLSDGTQVTLNGGSSLTYPAEFSDNREVCLQGEGFFDVRKKTESPFIVHTKQFSAKVLGTRFSFKAYDTDRQAVLTLERGSVQVLTDHGKENMILSPNQQVIKDSHTGKLYCHEVDAEDYTCWKDGILVFKDQTLAEISTILERRFNVRIEIDSESIKYDKYVASFRKHVSLDDILKKLSYQRSWTYIQKDGKIKLVKNV</sequence>
<accession>A0A5C6KA54</accession>
<comment type="caution">
    <text evidence="4">The sequence shown here is derived from an EMBL/GenBank/DDBJ whole genome shotgun (WGS) entry which is preliminary data.</text>
</comment>
<evidence type="ECO:0000313" key="4">
    <source>
        <dbReference type="EMBL" id="TWV58991.1"/>
    </source>
</evidence>
<dbReference type="GO" id="GO:0016989">
    <property type="term" value="F:sigma factor antagonist activity"/>
    <property type="evidence" value="ECO:0007669"/>
    <property type="project" value="TreeGrafter"/>
</dbReference>
<protein>
    <submittedName>
        <fullName evidence="4">DUF4974 domain-containing protein</fullName>
    </submittedName>
</protein>
<dbReference type="InterPro" id="IPR032508">
    <property type="entry name" value="FecR_C"/>
</dbReference>
<dbReference type="InterPro" id="IPR012373">
    <property type="entry name" value="Ferrdict_sens_TM"/>
</dbReference>
<dbReference type="PIRSF" id="PIRSF018266">
    <property type="entry name" value="FecR"/>
    <property type="match status" value="1"/>
</dbReference>
<keyword evidence="1" id="KW-0472">Membrane</keyword>
<dbReference type="Gene3D" id="3.55.50.30">
    <property type="match status" value="1"/>
</dbReference>
<dbReference type="Gene3D" id="2.60.120.1440">
    <property type="match status" value="1"/>
</dbReference>
<name>A0A5C6KA54_PARDI</name>
<dbReference type="PANTHER" id="PTHR30273">
    <property type="entry name" value="PERIPLASMIC SIGNAL SENSOR AND SIGMA FACTOR ACTIVATOR FECR-RELATED"/>
    <property type="match status" value="1"/>
</dbReference>
<dbReference type="PANTHER" id="PTHR30273:SF2">
    <property type="entry name" value="PROTEIN FECR"/>
    <property type="match status" value="1"/>
</dbReference>
<dbReference type="EMBL" id="VOHW01000017">
    <property type="protein sequence ID" value="TWV58991.1"/>
    <property type="molecule type" value="Genomic_DNA"/>
</dbReference>
<gene>
    <name evidence="4" type="ORF">FSA05_19700</name>
</gene>
<evidence type="ECO:0000259" key="3">
    <source>
        <dbReference type="Pfam" id="PF16344"/>
    </source>
</evidence>
<keyword evidence="1" id="KW-0812">Transmembrane</keyword>
<dbReference type="AlphaFoldDB" id="A0A5C6KA54"/>
<evidence type="ECO:0000259" key="2">
    <source>
        <dbReference type="Pfam" id="PF04773"/>
    </source>
</evidence>
<dbReference type="InterPro" id="IPR006860">
    <property type="entry name" value="FecR"/>
</dbReference>
<feature type="domain" description="Protein FecR C-terminal" evidence="3">
    <location>
        <begin position="240"/>
        <end position="306"/>
    </location>
</feature>
<dbReference type="RefSeq" id="WP_146376092.1">
    <property type="nucleotide sequence ID" value="NZ_VOHW01000017.1"/>
</dbReference>
<feature type="transmembrane region" description="Helical" evidence="1">
    <location>
        <begin position="66"/>
        <end position="88"/>
    </location>
</feature>